<evidence type="ECO:0000313" key="1">
    <source>
        <dbReference type="EMBL" id="KKR08388.1"/>
    </source>
</evidence>
<evidence type="ECO:0000313" key="2">
    <source>
        <dbReference type="Proteomes" id="UP000033996"/>
    </source>
</evidence>
<gene>
    <name evidence="1" type="ORF">UT35_C0014G0003</name>
</gene>
<comment type="caution">
    <text evidence="1">The sequence shown here is derived from an EMBL/GenBank/DDBJ whole genome shotgun (WGS) entry which is preliminary data.</text>
</comment>
<proteinExistence type="predicted"/>
<sequence length="103" mass="11755">MKKSDWGVEITKVSNGFSIKDQQGNITVIQEDEDDELSSAEKLLWQIIEFFDLAGDRYARDSIAIIKVAGHKYEPQKDEVLIPIDGSHYLVRKRADITEDSDK</sequence>
<dbReference type="Proteomes" id="UP000033996">
    <property type="component" value="Unassembled WGS sequence"/>
</dbReference>
<protein>
    <submittedName>
        <fullName evidence="1">Uncharacterized protein</fullName>
    </submittedName>
</protein>
<dbReference type="EMBL" id="LBWL01000014">
    <property type="protein sequence ID" value="KKR08388.1"/>
    <property type="molecule type" value="Genomic_DNA"/>
</dbReference>
<accession>A0A837HQG8</accession>
<reference evidence="1 2" key="1">
    <citation type="journal article" date="2015" name="Nature">
        <title>rRNA introns, odd ribosomes, and small enigmatic genomes across a large radiation of phyla.</title>
        <authorList>
            <person name="Brown C.T."/>
            <person name="Hug L.A."/>
            <person name="Thomas B.C."/>
            <person name="Sharon I."/>
            <person name="Castelle C.J."/>
            <person name="Singh A."/>
            <person name="Wilkins M.J."/>
            <person name="Williams K.H."/>
            <person name="Banfield J.F."/>
        </authorList>
    </citation>
    <scope>NUCLEOTIDE SEQUENCE [LARGE SCALE GENOMIC DNA]</scope>
</reference>
<dbReference type="AlphaFoldDB" id="A0A837HQG8"/>
<name>A0A837HQG8_9BACT</name>
<organism evidence="1 2">
    <name type="scientific">Candidatus Yanofskybacteria bacterium GW2011_GWD1_39_16</name>
    <dbReference type="NCBI Taxonomy" id="1619030"/>
    <lineage>
        <taxon>Bacteria</taxon>
        <taxon>Candidatus Yanofskyibacteriota</taxon>
    </lineage>
</organism>